<organism evidence="2 3">
    <name type="scientific">Passalora fulva</name>
    <name type="common">Tomato leaf mold</name>
    <name type="synonym">Cladosporium fulvum</name>
    <dbReference type="NCBI Taxonomy" id="5499"/>
    <lineage>
        <taxon>Eukaryota</taxon>
        <taxon>Fungi</taxon>
        <taxon>Dikarya</taxon>
        <taxon>Ascomycota</taxon>
        <taxon>Pezizomycotina</taxon>
        <taxon>Dothideomycetes</taxon>
        <taxon>Dothideomycetidae</taxon>
        <taxon>Mycosphaerellales</taxon>
        <taxon>Mycosphaerellaceae</taxon>
        <taxon>Fulvia</taxon>
    </lineage>
</organism>
<keyword evidence="3" id="KW-1185">Reference proteome</keyword>
<dbReference type="AlphaFoldDB" id="A0A9Q8UQX1"/>
<dbReference type="KEGG" id="ffu:CLAFUR5_07566"/>
<feature type="compositionally biased region" description="Basic and acidic residues" evidence="1">
    <location>
        <begin position="53"/>
        <end position="68"/>
    </location>
</feature>
<dbReference type="EMBL" id="CP090168">
    <property type="protein sequence ID" value="UJO19107.1"/>
    <property type="molecule type" value="Genomic_DNA"/>
</dbReference>
<sequence>MVKPPFTNQELLALVQDDDKLPEHINKQLSTGQRTNFWKWNKKRDLTAAGELTGKKGEKEKRRKIEHDSRNMVAEQAVQAFDVRYQHPHTPKEYNEAYVQAIREEQAEEAEKDEMQRSLEWRDDFDFEEDAAMLAMTEAELAAPSETDQTDDNAAATTPPADLFGYKSFYTAVFDTLELKGPLSAVQFRQELQPWLRSMREDSEYKGRSLATESRDIDLALDRIKPLLKQESG</sequence>
<feature type="region of interest" description="Disordered" evidence="1">
    <location>
        <begin position="48"/>
        <end position="68"/>
    </location>
</feature>
<dbReference type="GeneID" id="71987444"/>
<reference evidence="2" key="2">
    <citation type="journal article" date="2022" name="Microb. Genom.">
        <title>A chromosome-scale genome assembly of the tomato pathogen Cladosporium fulvum reveals a compartmentalized genome architecture and the presence of a dispensable chromosome.</title>
        <authorList>
            <person name="Zaccaron A.Z."/>
            <person name="Chen L.H."/>
            <person name="Samaras A."/>
            <person name="Stergiopoulos I."/>
        </authorList>
    </citation>
    <scope>NUCLEOTIDE SEQUENCE</scope>
    <source>
        <strain evidence="2">Race5_Kim</strain>
    </source>
</reference>
<evidence type="ECO:0000313" key="2">
    <source>
        <dbReference type="EMBL" id="UJO19107.1"/>
    </source>
</evidence>
<name>A0A9Q8UQX1_PASFU</name>
<accession>A0A9Q8UQX1</accession>
<evidence type="ECO:0000313" key="3">
    <source>
        <dbReference type="Proteomes" id="UP000756132"/>
    </source>
</evidence>
<protein>
    <submittedName>
        <fullName evidence="2">Uncharacterized protein</fullName>
    </submittedName>
</protein>
<dbReference type="RefSeq" id="XP_047763473.1">
    <property type="nucleotide sequence ID" value="XM_047906714.1"/>
</dbReference>
<proteinExistence type="predicted"/>
<dbReference type="Proteomes" id="UP000756132">
    <property type="component" value="Chromosome 6"/>
</dbReference>
<evidence type="ECO:0000256" key="1">
    <source>
        <dbReference type="SAM" id="MobiDB-lite"/>
    </source>
</evidence>
<gene>
    <name evidence="2" type="ORF">CLAFUR5_07566</name>
</gene>
<reference evidence="2" key="1">
    <citation type="submission" date="2021-12" db="EMBL/GenBank/DDBJ databases">
        <authorList>
            <person name="Zaccaron A."/>
            <person name="Stergiopoulos I."/>
        </authorList>
    </citation>
    <scope>NUCLEOTIDE SEQUENCE</scope>
    <source>
        <strain evidence="2">Race5_Kim</strain>
    </source>
</reference>